<gene>
    <name evidence="2" type="ORF">GMA8713_00788</name>
</gene>
<dbReference type="AlphaFoldDB" id="A0A128EWK4"/>
<sequence>MLIRSEALADQLAIDRLLKNVFPTEAEAALVRALRENGHNTLSLVACNDDGEVVGHLMFSPVLVGETDTGVQGLAPLCVHPGYRQQGIAAQLVREGFDTLNEFGYPACVVLGDPAYYSRFGFKPAEDFGLSCKWDVPAEAFMAFEFTPGVFDEARGEVAYCQEFDAL</sequence>
<keyword evidence="3" id="KW-1185">Reference proteome</keyword>
<evidence type="ECO:0000259" key="1">
    <source>
        <dbReference type="PROSITE" id="PS51186"/>
    </source>
</evidence>
<feature type="domain" description="N-acetyltransferase" evidence="1">
    <location>
        <begin position="1"/>
        <end position="147"/>
    </location>
</feature>
<dbReference type="RefSeq" id="WP_062705946.1">
    <property type="nucleotide sequence ID" value="NZ_CAWRCI010000005.1"/>
</dbReference>
<dbReference type="InterPro" id="IPR000182">
    <property type="entry name" value="GNAT_dom"/>
</dbReference>
<evidence type="ECO:0000313" key="3">
    <source>
        <dbReference type="Proteomes" id="UP000073601"/>
    </source>
</evidence>
<dbReference type="Proteomes" id="UP000073601">
    <property type="component" value="Unassembled WGS sequence"/>
</dbReference>
<protein>
    <recommendedName>
        <fullName evidence="1">N-acetyltransferase domain-containing protein</fullName>
    </recommendedName>
</protein>
<dbReference type="InterPro" id="IPR016181">
    <property type="entry name" value="Acyl_CoA_acyltransferase"/>
</dbReference>
<accession>A0A128EWK4</accession>
<name>A0A128EWK4_9GAMM</name>
<proteinExistence type="predicted"/>
<dbReference type="OrthoDB" id="9797178at2"/>
<dbReference type="Pfam" id="PF13527">
    <property type="entry name" value="Acetyltransf_9"/>
    <property type="match status" value="1"/>
</dbReference>
<dbReference type="SUPFAM" id="SSF55729">
    <property type="entry name" value="Acyl-CoA N-acyltransferases (Nat)"/>
    <property type="match status" value="1"/>
</dbReference>
<dbReference type="EMBL" id="FIZY01000005">
    <property type="protein sequence ID" value="CZF78972.1"/>
    <property type="molecule type" value="Genomic_DNA"/>
</dbReference>
<dbReference type="PROSITE" id="PS51186">
    <property type="entry name" value="GNAT"/>
    <property type="match status" value="1"/>
</dbReference>
<evidence type="ECO:0000313" key="2">
    <source>
        <dbReference type="EMBL" id="CZF78972.1"/>
    </source>
</evidence>
<organism evidence="2 3">
    <name type="scientific">Grimontia marina</name>
    <dbReference type="NCBI Taxonomy" id="646534"/>
    <lineage>
        <taxon>Bacteria</taxon>
        <taxon>Pseudomonadati</taxon>
        <taxon>Pseudomonadota</taxon>
        <taxon>Gammaproteobacteria</taxon>
        <taxon>Vibrionales</taxon>
        <taxon>Vibrionaceae</taxon>
        <taxon>Grimontia</taxon>
    </lineage>
</organism>
<dbReference type="CDD" id="cd04301">
    <property type="entry name" value="NAT_SF"/>
    <property type="match status" value="1"/>
</dbReference>
<dbReference type="GO" id="GO:0016747">
    <property type="term" value="F:acyltransferase activity, transferring groups other than amino-acyl groups"/>
    <property type="evidence" value="ECO:0007669"/>
    <property type="project" value="InterPro"/>
</dbReference>
<reference evidence="3" key="1">
    <citation type="submission" date="2016-02" db="EMBL/GenBank/DDBJ databases">
        <authorList>
            <person name="Rodrigo-Torres Lidia"/>
            <person name="Arahal R.David."/>
        </authorList>
    </citation>
    <scope>NUCLEOTIDE SEQUENCE [LARGE SCALE GENOMIC DNA]</scope>
    <source>
        <strain evidence="3">CECT 8713</strain>
    </source>
</reference>
<dbReference type="Gene3D" id="3.40.630.30">
    <property type="match status" value="1"/>
</dbReference>